<dbReference type="EMBL" id="LUHQ01000002">
    <property type="protein sequence ID" value="OAP10675.1"/>
    <property type="molecule type" value="Genomic_DNA"/>
</dbReference>
<accession>A0A178VZJ8</accession>
<reference evidence="3" key="1">
    <citation type="journal article" date="2016" name="Proc. Natl. Acad. Sci. U.S.A.">
        <title>Chromosome-level assembly of Arabidopsis thaliana Ler reveals the extent of translocation and inversion polymorphisms.</title>
        <authorList>
            <person name="Zapata L."/>
            <person name="Ding J."/>
            <person name="Willing E.M."/>
            <person name="Hartwig B."/>
            <person name="Bezdan D."/>
            <person name="Jiao W.B."/>
            <person name="Patel V."/>
            <person name="Velikkakam James G."/>
            <person name="Koornneef M."/>
            <person name="Ossowski S."/>
            <person name="Schneeberger K."/>
        </authorList>
    </citation>
    <scope>NUCLEOTIDE SEQUENCE [LARGE SCALE GENOMIC DNA]</scope>
    <source>
        <strain evidence="3">cv. Landsberg erecta</strain>
    </source>
</reference>
<gene>
    <name evidence="2" type="ordered locus">AXX17_At2g19310</name>
</gene>
<protein>
    <submittedName>
        <fullName evidence="2">Uncharacterized protein</fullName>
    </submittedName>
</protein>
<dbReference type="Proteomes" id="UP000078284">
    <property type="component" value="Chromosome 2"/>
</dbReference>
<evidence type="ECO:0000313" key="2">
    <source>
        <dbReference type="EMBL" id="OAP10675.1"/>
    </source>
</evidence>
<proteinExistence type="predicted"/>
<evidence type="ECO:0000256" key="1">
    <source>
        <dbReference type="SAM" id="MobiDB-lite"/>
    </source>
</evidence>
<feature type="region of interest" description="Disordered" evidence="1">
    <location>
        <begin position="1"/>
        <end position="22"/>
    </location>
</feature>
<organism evidence="2 3">
    <name type="scientific">Arabidopsis thaliana</name>
    <name type="common">Mouse-ear cress</name>
    <dbReference type="NCBI Taxonomy" id="3702"/>
    <lineage>
        <taxon>Eukaryota</taxon>
        <taxon>Viridiplantae</taxon>
        <taxon>Streptophyta</taxon>
        <taxon>Embryophyta</taxon>
        <taxon>Tracheophyta</taxon>
        <taxon>Spermatophyta</taxon>
        <taxon>Magnoliopsida</taxon>
        <taxon>eudicotyledons</taxon>
        <taxon>Gunneridae</taxon>
        <taxon>Pentapetalae</taxon>
        <taxon>rosids</taxon>
        <taxon>malvids</taxon>
        <taxon>Brassicales</taxon>
        <taxon>Brassicaceae</taxon>
        <taxon>Camelineae</taxon>
        <taxon>Arabidopsis</taxon>
    </lineage>
</organism>
<sequence length="50" mass="5602">MTEESDPCPKPGPENTNQIHNPIIVTYSRTTTKAKDAIHLRNNVTITRTP</sequence>
<dbReference type="AlphaFoldDB" id="A0A178VZJ8"/>
<evidence type="ECO:0000313" key="3">
    <source>
        <dbReference type="Proteomes" id="UP000078284"/>
    </source>
</evidence>
<comment type="caution">
    <text evidence="2">The sequence shown here is derived from an EMBL/GenBank/DDBJ whole genome shotgun (WGS) entry which is preliminary data.</text>
</comment>
<name>A0A178VZJ8_ARATH</name>